<gene>
    <name evidence="2" type="ORF">pmac_cds_198</name>
</gene>
<name>A0A2U7UEL5_9VIRU</name>
<feature type="region of interest" description="Disordered" evidence="1">
    <location>
        <begin position="380"/>
        <end position="454"/>
    </location>
</feature>
<feature type="compositionally biased region" description="Basic and acidic residues" evidence="1">
    <location>
        <begin position="1"/>
        <end position="11"/>
    </location>
</feature>
<feature type="compositionally biased region" description="Basic and acidic residues" evidence="1">
    <location>
        <begin position="25"/>
        <end position="51"/>
    </location>
</feature>
<sequence>MTHRDREEEERRRHHQMRAASAPGKRADTLKSADNDHGHDDGDNGHEWDPHADHEIHSLRAGTVKFTLSDGHDPDAVVDLRMGPDLGIYASTRSTRRRVDAVAPGRAGLLAAYSTSGTIAPIEWMHTEVDDETGQVVALRVARDVAVRDVVIENRGSVGSAIDALREAAILADRHRLTLEHSVERLTSALAESEARFSELARLVESIQYVRVEHESKETADAWSFRTYKRSDGTDVFAIMSADGVSRSAFCARPARRNAIENAAAVAANDTAHFAHTTTASSTPDGGSNEKPTVADEQENKKDDDAPVVQERAITDTVNREEREPEIVPADGHAADNATVPDNPAAEAPAVPTDNEPASESGKVPMPLQEPVVAAIPVPTTGGAAPLQQRRTKSGRKARSTATALESPGSPPAARGVKTRQSARRASSHSASLGQAESLGAVTMARPVDDADTA</sequence>
<dbReference type="GeneID" id="36841341"/>
<feature type="compositionally biased region" description="Basic residues" evidence="1">
    <location>
        <begin position="417"/>
        <end position="427"/>
    </location>
</feature>
<feature type="region of interest" description="Disordered" evidence="1">
    <location>
        <begin position="277"/>
        <end position="364"/>
    </location>
</feature>
<evidence type="ECO:0000313" key="2">
    <source>
        <dbReference type="EMBL" id="AVK76886.1"/>
    </source>
</evidence>
<feature type="region of interest" description="Disordered" evidence="1">
    <location>
        <begin position="1"/>
        <end position="51"/>
    </location>
</feature>
<protein>
    <submittedName>
        <fullName evidence="2">Uncharacterized protein</fullName>
    </submittedName>
</protein>
<feature type="compositionally biased region" description="Basic residues" evidence="1">
    <location>
        <begin position="390"/>
        <end position="399"/>
    </location>
</feature>
<dbReference type="RefSeq" id="YP_009480882.1">
    <property type="nucleotide sequence ID" value="NC_037665.1"/>
</dbReference>
<accession>A0A2U7UEL5</accession>
<dbReference type="EMBL" id="MG011691">
    <property type="protein sequence ID" value="AVK76886.1"/>
    <property type="molecule type" value="Genomic_DNA"/>
</dbReference>
<proteinExistence type="predicted"/>
<dbReference type="KEGG" id="vg:36841341"/>
<reference evidence="2" key="1">
    <citation type="journal article" date="2018" name="Nat. Commun.">
        <title>Diversity and evolution of the emerging Pandoraviridae family.</title>
        <authorList>
            <person name="Legendre M."/>
            <person name="Fabre E."/>
            <person name="Poirot O."/>
            <person name="Jeudy S."/>
            <person name="Lartigue A."/>
            <person name="Alempic J.M."/>
            <person name="Beucher L."/>
            <person name="Philippe N."/>
            <person name="Bertaux L."/>
            <person name="Christo-Foroux E."/>
            <person name="Labadie K."/>
            <person name="Coute Y."/>
            <person name="Abergel C."/>
            <person name="Claverie J.M."/>
        </authorList>
    </citation>
    <scope>NUCLEOTIDE SEQUENCE [LARGE SCALE GENOMIC DNA]</scope>
    <source>
        <strain evidence="2">Macleodensis</strain>
    </source>
</reference>
<organism evidence="2">
    <name type="scientific">Pandoravirus macleodensis</name>
    <dbReference type="NCBI Taxonomy" id="2107707"/>
    <lineage>
        <taxon>Viruses</taxon>
        <taxon>Pandoravirus</taxon>
    </lineage>
</organism>
<dbReference type="Proteomes" id="UP000249758">
    <property type="component" value="Segment"/>
</dbReference>
<evidence type="ECO:0000256" key="1">
    <source>
        <dbReference type="SAM" id="MobiDB-lite"/>
    </source>
</evidence>